<reference evidence="16 17" key="1">
    <citation type="submission" date="2024-04" db="EMBL/GenBank/DDBJ databases">
        <title>The reference genome of an endangered Asteraceae, Deinandra increscens subsp. villosa, native to the Central Coast of California.</title>
        <authorList>
            <person name="Guilliams M."/>
            <person name="Hasenstab-Lehman K."/>
            <person name="Meyer R."/>
            <person name="Mcevoy S."/>
        </authorList>
    </citation>
    <scope>NUCLEOTIDE SEQUENCE [LARGE SCALE GENOMIC DNA]</scope>
    <source>
        <tissue evidence="16">Leaf</tissue>
    </source>
</reference>
<feature type="domain" description="CW-type" evidence="14">
    <location>
        <begin position="575"/>
        <end position="629"/>
    </location>
</feature>
<feature type="region of interest" description="Disordered" evidence="11">
    <location>
        <begin position="86"/>
        <end position="137"/>
    </location>
</feature>
<feature type="compositionally biased region" description="Polar residues" evidence="11">
    <location>
        <begin position="1319"/>
        <end position="1329"/>
    </location>
</feature>
<dbReference type="GO" id="GO:0005694">
    <property type="term" value="C:chromosome"/>
    <property type="evidence" value="ECO:0007669"/>
    <property type="project" value="UniProtKB-SubCell"/>
</dbReference>
<keyword evidence="3" id="KW-0158">Chromosome</keyword>
<evidence type="ECO:0000256" key="4">
    <source>
        <dbReference type="ARBA" id="ARBA00022603"/>
    </source>
</evidence>
<name>A0AAP0DSD9_9ASTR</name>
<dbReference type="Proteomes" id="UP001408789">
    <property type="component" value="Unassembled WGS sequence"/>
</dbReference>
<dbReference type="PROSITE" id="PS51215">
    <property type="entry name" value="AWS"/>
    <property type="match status" value="1"/>
</dbReference>
<dbReference type="GO" id="GO:0046975">
    <property type="term" value="F:histone H3K36 methyltransferase activity"/>
    <property type="evidence" value="ECO:0007669"/>
    <property type="project" value="InterPro"/>
</dbReference>
<dbReference type="PROSITE" id="PS50280">
    <property type="entry name" value="SET"/>
    <property type="match status" value="1"/>
</dbReference>
<dbReference type="EMBL" id="JBCNJP010000003">
    <property type="protein sequence ID" value="KAK9080151.1"/>
    <property type="molecule type" value="Genomic_DNA"/>
</dbReference>
<sequence length="1594" mass="178889">MMVNKDSGILPAENAHYPSCDFNELVSTMEPNYLADALSAYLEPCELFPVIDHEPEPCNNVDRSNICKTDVFVDPFNSNVLIESSDLRNTDGKDSGKTISETKRSSNRKSTRKSSSNQKNNNKLAARKSRRNPGKRPMVDLLAAFVGRGQRSNLVRRARPSAWGFVAKIDEIFTQNAEKNMDIKGITVLQGGKRNTDYVNKNIQKSEGETKAVNKGLLLKLKLGKMPIQNCQFNTIPDMEKDPESYREVKLEASNLQSNIKENYEKEVYRPSSQNLDKEIVSLKLPNFDACLAEKEITENRCLDPGTSPDSEVINVIPDTQVNGNITEDIKVSSKDCISHQSDDCGVASGMPSPETVSDVLLCEKKIEGSSPIVPSMSVTNSSREGCPVGTMTSFHQTEVRVPMDMLTVESLVKDDRSIAGIESVESRSNGPRLPKSSKSKSKSKSSVNNNKTNCHQKASPAKSTAKENIKEKSGKDQMYCDRENQPVTGLLSPPFGYAGTKSPRILIPTSRHCLAGFLKHFLYFIDTCYFYLLKIQNYGSKIQIYSVGSLEMNDARGLEEGFRSTAGSLSNSIMVPRSAWVCCDDCHKWRRISAILADNIELTGCRWVCKDNMDKDFADCSIPQEKSNADINEELEISEASCEEDACNNTRLNSSQLAQKQPTDPPQPSWKLIKTNMFLHRNRKNQPIDEVMVCHCKPPIDGRMGCRDECLNRMLNIECVKGTCPCGDFCSNQQFQKRKYSKLKCFPSGKKGFGLQLQEDIPKGRFLIEYVGEVLDMLAYEARQKEYASKGHKHFYFMTLNGSEVIDACAKGNLGRFINHSCQPNCRTEKWMVNGEVCIGLFAIRDIKQGEELTFDYNYVRVFGAAAKKCVCGSSRCRGVIGGDPVNDETVVLGDSDDEYPEPVKFYESNNNKSDNTISVTVTAETNLINDVENNQSPDSLFVTDEKNDDLAILSESTEREVSFERSPSATSASESKLEHNEGLLPSFVQPLDTSFKVKNEIKKQNENITSVNLLSEDGDSKKKPRSHTNDKKCTILKPKSRSKVHSSPPAVKKGKSRGKQTEIDTKPPVAPQKPKKLVVDNLTGRFGGVEDALNILLTKGGISKRRDAWKGYLKLLCLTANGGNGEGIQSNRDLSMILDALLRTKSRTVLLDIINKNGLQMLHILLKRYRKVFNKTPILRKLLKVLEYLAETKILTVDKILKSSHSRVESFKESILSLTEHADKEVHQIARNFRDRYIPWSARRVHRPERDTARMEFQENSNSKSFPLQQRRPSEVADNPIKQIHRPERDTARMEFQERDTARMEFQERDTARMGFQENSNLKSFPLQQRRPTEVADNPIKQSASPVEVPSASCLSSCTDGTRTRKRKSRWDQPGDVVPDLQSLSTKEFMPNTGANEQQQTKSEAMDVDAPPGFCPPSTATHHCKPVMGQPQDRYISRLPTAFGLPCSLLKKLGTTHGEGAPAESWIVAPGMTFHPFPPLPVYPRSENRHVKEEESWRHVKAEESWGNPHNFHRDRNPNTLGRRYFKQQKWNYSRSSGGQQWNPNKYGPAGSGGPNRNQPNMGVGYGGNETNGTYNTGNSYYQQQQQQQAHE</sequence>
<dbReference type="InterPro" id="IPR046341">
    <property type="entry name" value="SET_dom_sf"/>
</dbReference>
<dbReference type="SMART" id="SM00317">
    <property type="entry name" value="SET"/>
    <property type="match status" value="1"/>
</dbReference>
<evidence type="ECO:0000256" key="7">
    <source>
        <dbReference type="ARBA" id="ARBA00022723"/>
    </source>
</evidence>
<evidence type="ECO:0000256" key="10">
    <source>
        <dbReference type="ARBA" id="ARBA00023242"/>
    </source>
</evidence>
<dbReference type="SUPFAM" id="SSF82199">
    <property type="entry name" value="SET domain"/>
    <property type="match status" value="1"/>
</dbReference>
<comment type="caution">
    <text evidence="16">The sequence shown here is derived from an EMBL/GenBank/DDBJ whole genome shotgun (WGS) entry which is preliminary data.</text>
</comment>
<evidence type="ECO:0000259" key="15">
    <source>
        <dbReference type="PROSITE" id="PS51215"/>
    </source>
</evidence>
<feature type="compositionally biased region" description="Basic residues" evidence="11">
    <location>
        <begin position="125"/>
        <end position="134"/>
    </location>
</feature>
<feature type="domain" description="Post-SET" evidence="13">
    <location>
        <begin position="867"/>
        <end position="883"/>
    </location>
</feature>
<keyword evidence="10" id="KW-0539">Nucleus</keyword>
<evidence type="ECO:0000256" key="8">
    <source>
        <dbReference type="ARBA" id="ARBA00022771"/>
    </source>
</evidence>
<evidence type="ECO:0000259" key="14">
    <source>
        <dbReference type="PROSITE" id="PS51050"/>
    </source>
</evidence>
<evidence type="ECO:0000259" key="13">
    <source>
        <dbReference type="PROSITE" id="PS50868"/>
    </source>
</evidence>
<feature type="region of interest" description="Disordered" evidence="11">
    <location>
        <begin position="1257"/>
        <end position="1278"/>
    </location>
</feature>
<feature type="domain" description="SET" evidence="12">
    <location>
        <begin position="742"/>
        <end position="859"/>
    </location>
</feature>
<keyword evidence="8" id="KW-0863">Zinc-finger</keyword>
<evidence type="ECO:0000256" key="6">
    <source>
        <dbReference type="ARBA" id="ARBA00022691"/>
    </source>
</evidence>
<feature type="compositionally biased region" description="Polar residues" evidence="11">
    <location>
        <begin position="1395"/>
        <end position="1405"/>
    </location>
</feature>
<feature type="compositionally biased region" description="Basic and acidic residues" evidence="11">
    <location>
        <begin position="465"/>
        <end position="479"/>
    </location>
</feature>
<dbReference type="FunFam" id="2.170.270.10:FF:000035">
    <property type="entry name" value="Histone-lysine N-methyltransferase"/>
    <property type="match status" value="1"/>
</dbReference>
<feature type="region of interest" description="Disordered" evidence="11">
    <location>
        <begin position="1313"/>
        <end position="1409"/>
    </location>
</feature>
<dbReference type="InterPro" id="IPR011124">
    <property type="entry name" value="Znf_CW"/>
</dbReference>
<keyword evidence="5" id="KW-0808">Transferase</keyword>
<proteinExistence type="predicted"/>
<feature type="compositionally biased region" description="Low complexity" evidence="11">
    <location>
        <begin position="1573"/>
        <end position="1594"/>
    </location>
</feature>
<evidence type="ECO:0000256" key="1">
    <source>
        <dbReference type="ARBA" id="ARBA00004123"/>
    </source>
</evidence>
<protein>
    <recommendedName>
        <fullName evidence="18">Histone-lysine N-methyltransferase</fullName>
    </recommendedName>
</protein>
<evidence type="ECO:0000313" key="16">
    <source>
        <dbReference type="EMBL" id="KAK9080151.1"/>
    </source>
</evidence>
<feature type="compositionally biased region" description="Low complexity" evidence="11">
    <location>
        <begin position="113"/>
        <end position="123"/>
    </location>
</feature>
<keyword evidence="7" id="KW-0479">Metal-binding</keyword>
<dbReference type="SMART" id="SM00570">
    <property type="entry name" value="AWS"/>
    <property type="match status" value="1"/>
</dbReference>
<evidence type="ECO:0000259" key="12">
    <source>
        <dbReference type="PROSITE" id="PS50280"/>
    </source>
</evidence>
<evidence type="ECO:0000256" key="2">
    <source>
        <dbReference type="ARBA" id="ARBA00004286"/>
    </source>
</evidence>
<feature type="region of interest" description="Disordered" evidence="11">
    <location>
        <begin position="423"/>
        <end position="479"/>
    </location>
</feature>
<comment type="subcellular location">
    <subcellularLocation>
        <location evidence="2">Chromosome</location>
    </subcellularLocation>
    <subcellularLocation>
        <location evidence="1">Nucleus</location>
    </subcellularLocation>
</comment>
<dbReference type="PANTHER" id="PTHR22884">
    <property type="entry name" value="SET DOMAIN PROTEINS"/>
    <property type="match status" value="1"/>
</dbReference>
<dbReference type="PROSITE" id="PS50868">
    <property type="entry name" value="POST_SET"/>
    <property type="match status" value="1"/>
</dbReference>
<dbReference type="CDD" id="cd19172">
    <property type="entry name" value="SET_SETD2"/>
    <property type="match status" value="1"/>
</dbReference>
<feature type="compositionally biased region" description="Basic and acidic residues" evidence="11">
    <location>
        <begin position="86"/>
        <end position="104"/>
    </location>
</feature>
<gene>
    <name evidence="16" type="ORF">SSX86_001826</name>
</gene>
<dbReference type="Gene3D" id="2.170.270.10">
    <property type="entry name" value="SET domain"/>
    <property type="match status" value="1"/>
</dbReference>
<dbReference type="Pfam" id="PF17907">
    <property type="entry name" value="AWS"/>
    <property type="match status" value="1"/>
</dbReference>
<keyword evidence="4" id="KW-0489">Methyltransferase</keyword>
<feature type="region of interest" description="Disordered" evidence="11">
    <location>
        <begin position="956"/>
        <end position="986"/>
    </location>
</feature>
<dbReference type="InterPro" id="IPR050777">
    <property type="entry name" value="SET2_Histone-Lys_MeTrsfase"/>
</dbReference>
<evidence type="ECO:0000313" key="17">
    <source>
        <dbReference type="Proteomes" id="UP001408789"/>
    </source>
</evidence>
<dbReference type="InterPro" id="IPR044437">
    <property type="entry name" value="SETD2/Set2_SET"/>
</dbReference>
<feature type="region of interest" description="Disordered" evidence="11">
    <location>
        <begin position="1535"/>
        <end position="1594"/>
    </location>
</feature>
<accession>A0AAP0DSD9</accession>
<evidence type="ECO:0000256" key="11">
    <source>
        <dbReference type="SAM" id="MobiDB-lite"/>
    </source>
</evidence>
<dbReference type="Pfam" id="PF00856">
    <property type="entry name" value="SET"/>
    <property type="match status" value="1"/>
</dbReference>
<feature type="compositionally biased region" description="Polar residues" evidence="11">
    <location>
        <begin position="448"/>
        <end position="457"/>
    </location>
</feature>
<feature type="compositionally biased region" description="Polar residues" evidence="11">
    <location>
        <begin position="1260"/>
        <end position="1270"/>
    </location>
</feature>
<dbReference type="Gene3D" id="3.30.40.100">
    <property type="match status" value="1"/>
</dbReference>
<feature type="compositionally biased region" description="Polar residues" evidence="11">
    <location>
        <begin position="1535"/>
        <end position="1546"/>
    </location>
</feature>
<dbReference type="InterPro" id="IPR001214">
    <property type="entry name" value="SET_dom"/>
</dbReference>
<feature type="region of interest" description="Disordered" evidence="11">
    <location>
        <begin position="1014"/>
        <end position="1075"/>
    </location>
</feature>
<keyword evidence="17" id="KW-1185">Reference proteome</keyword>
<evidence type="ECO:0000256" key="3">
    <source>
        <dbReference type="ARBA" id="ARBA00022454"/>
    </source>
</evidence>
<keyword evidence="9" id="KW-0862">Zinc</keyword>
<organism evidence="16 17">
    <name type="scientific">Deinandra increscens subsp. villosa</name>
    <dbReference type="NCBI Taxonomy" id="3103831"/>
    <lineage>
        <taxon>Eukaryota</taxon>
        <taxon>Viridiplantae</taxon>
        <taxon>Streptophyta</taxon>
        <taxon>Embryophyta</taxon>
        <taxon>Tracheophyta</taxon>
        <taxon>Spermatophyta</taxon>
        <taxon>Magnoliopsida</taxon>
        <taxon>eudicotyledons</taxon>
        <taxon>Gunneridae</taxon>
        <taxon>Pentapetalae</taxon>
        <taxon>asterids</taxon>
        <taxon>campanulids</taxon>
        <taxon>Asterales</taxon>
        <taxon>Asteraceae</taxon>
        <taxon>Asteroideae</taxon>
        <taxon>Heliantheae alliance</taxon>
        <taxon>Madieae</taxon>
        <taxon>Madiinae</taxon>
        <taxon>Deinandra</taxon>
    </lineage>
</organism>
<dbReference type="PROSITE" id="PS51050">
    <property type="entry name" value="ZF_CW"/>
    <property type="match status" value="1"/>
</dbReference>
<dbReference type="GO" id="GO:0005634">
    <property type="term" value="C:nucleus"/>
    <property type="evidence" value="ECO:0007669"/>
    <property type="project" value="UniProtKB-SubCell"/>
</dbReference>
<keyword evidence="6" id="KW-0949">S-adenosyl-L-methionine</keyword>
<dbReference type="InterPro" id="IPR003616">
    <property type="entry name" value="Post-SET_dom"/>
</dbReference>
<dbReference type="GO" id="GO:0008270">
    <property type="term" value="F:zinc ion binding"/>
    <property type="evidence" value="ECO:0007669"/>
    <property type="project" value="UniProtKB-KW"/>
</dbReference>
<feature type="compositionally biased region" description="Polar residues" evidence="11">
    <location>
        <begin position="967"/>
        <end position="976"/>
    </location>
</feature>
<dbReference type="Pfam" id="PF07496">
    <property type="entry name" value="zf-CW"/>
    <property type="match status" value="1"/>
</dbReference>
<evidence type="ECO:0008006" key="18">
    <source>
        <dbReference type="Google" id="ProtNLM"/>
    </source>
</evidence>
<evidence type="ECO:0000256" key="9">
    <source>
        <dbReference type="ARBA" id="ARBA00022833"/>
    </source>
</evidence>
<dbReference type="GO" id="GO:0032259">
    <property type="term" value="P:methylation"/>
    <property type="evidence" value="ECO:0007669"/>
    <property type="project" value="UniProtKB-KW"/>
</dbReference>
<feature type="domain" description="AWS" evidence="15">
    <location>
        <begin position="690"/>
        <end position="740"/>
    </location>
</feature>
<dbReference type="InterPro" id="IPR006560">
    <property type="entry name" value="AWS_dom"/>
</dbReference>
<evidence type="ECO:0000256" key="5">
    <source>
        <dbReference type="ARBA" id="ARBA00022679"/>
    </source>
</evidence>